<name>A0A238KBZ9_9RHOB</name>
<keyword evidence="2" id="KW-1185">Reference proteome</keyword>
<dbReference type="PROSITE" id="PS51257">
    <property type="entry name" value="PROKAR_LIPOPROTEIN"/>
    <property type="match status" value="1"/>
</dbReference>
<dbReference type="Proteomes" id="UP000220836">
    <property type="component" value="Unassembled WGS sequence"/>
</dbReference>
<reference evidence="1 2" key="1">
    <citation type="submission" date="2017-05" db="EMBL/GenBank/DDBJ databases">
        <authorList>
            <person name="Song R."/>
            <person name="Chenine A.L."/>
            <person name="Ruprecht R.M."/>
        </authorList>
    </citation>
    <scope>NUCLEOTIDE SEQUENCE [LARGE SCALE GENOMIC DNA]</scope>
    <source>
        <strain evidence="1 2">CECT 8663</strain>
    </source>
</reference>
<evidence type="ECO:0000313" key="1">
    <source>
        <dbReference type="EMBL" id="SMX40363.1"/>
    </source>
</evidence>
<organism evidence="1 2">
    <name type="scientific">Pelagimonas varians</name>
    <dbReference type="NCBI Taxonomy" id="696760"/>
    <lineage>
        <taxon>Bacteria</taxon>
        <taxon>Pseudomonadati</taxon>
        <taxon>Pseudomonadota</taxon>
        <taxon>Alphaproteobacteria</taxon>
        <taxon>Rhodobacterales</taxon>
        <taxon>Roseobacteraceae</taxon>
        <taxon>Pelagimonas</taxon>
    </lineage>
</organism>
<protein>
    <recommendedName>
        <fullName evidence="3">Lipoprotein</fullName>
    </recommendedName>
</protein>
<accession>A0A238KBZ9</accession>
<evidence type="ECO:0000313" key="2">
    <source>
        <dbReference type="Proteomes" id="UP000220836"/>
    </source>
</evidence>
<proteinExistence type="predicted"/>
<dbReference type="OrthoDB" id="7870860at2"/>
<evidence type="ECO:0008006" key="3">
    <source>
        <dbReference type="Google" id="ProtNLM"/>
    </source>
</evidence>
<dbReference type="AlphaFoldDB" id="A0A238KBZ9"/>
<dbReference type="EMBL" id="FXYH01000006">
    <property type="protein sequence ID" value="SMX40363.1"/>
    <property type="molecule type" value="Genomic_DNA"/>
</dbReference>
<sequence>MVARFPIGVILATLSALLSGCALDEEMALRSQLSKWIYLSETLFFTSEVTCTVAVFDLARPEISSKIPRARSIDTALIRVRRGQPVLFDIAETSPNEISEQLMSRDLGKGLGMLSTGVGPVKDCMADEIAYGYYQILMSPDTRTVYDAAGNALLMVYPPSNLAFFLRGNI</sequence>
<dbReference type="RefSeq" id="WP_110767895.1">
    <property type="nucleotide sequence ID" value="NZ_FXYH01000006.1"/>
</dbReference>
<gene>
    <name evidence="1" type="ORF">PEV8663_01987</name>
</gene>